<keyword evidence="2" id="KW-0813">Transport</keyword>
<evidence type="ECO:0000256" key="6">
    <source>
        <dbReference type="ARBA" id="ARBA00023136"/>
    </source>
</evidence>
<evidence type="ECO:0000313" key="9">
    <source>
        <dbReference type="EMBL" id="SVB07111.1"/>
    </source>
</evidence>
<dbReference type="InterPro" id="IPR000515">
    <property type="entry name" value="MetI-like"/>
</dbReference>
<feature type="domain" description="ABC transmembrane type-1" evidence="8">
    <location>
        <begin position="52"/>
        <end position="236"/>
    </location>
</feature>
<dbReference type="AlphaFoldDB" id="A0A382B0N7"/>
<feature type="transmembrane region" description="Helical" evidence="7">
    <location>
        <begin position="86"/>
        <end position="112"/>
    </location>
</feature>
<feature type="transmembrane region" description="Helical" evidence="7">
    <location>
        <begin position="6"/>
        <end position="24"/>
    </location>
</feature>
<keyword evidence="4 7" id="KW-0812">Transmembrane</keyword>
<dbReference type="PANTHER" id="PTHR30151:SF20">
    <property type="entry name" value="ABC TRANSPORTER PERMEASE PROTEIN HI_0355-RELATED"/>
    <property type="match status" value="1"/>
</dbReference>
<keyword evidence="6 7" id="KW-0472">Membrane</keyword>
<evidence type="ECO:0000259" key="8">
    <source>
        <dbReference type="PROSITE" id="PS50928"/>
    </source>
</evidence>
<keyword evidence="3" id="KW-1003">Cell membrane</keyword>
<dbReference type="PROSITE" id="PS50928">
    <property type="entry name" value="ABC_TM1"/>
    <property type="match status" value="1"/>
</dbReference>
<feature type="transmembrane region" description="Helical" evidence="7">
    <location>
        <begin position="118"/>
        <end position="135"/>
    </location>
</feature>
<evidence type="ECO:0000256" key="5">
    <source>
        <dbReference type="ARBA" id="ARBA00022989"/>
    </source>
</evidence>
<dbReference type="SUPFAM" id="SSF161098">
    <property type="entry name" value="MetI-like"/>
    <property type="match status" value="1"/>
</dbReference>
<evidence type="ECO:0000256" key="2">
    <source>
        <dbReference type="ARBA" id="ARBA00022448"/>
    </source>
</evidence>
<evidence type="ECO:0000256" key="7">
    <source>
        <dbReference type="SAM" id="Phobius"/>
    </source>
</evidence>
<evidence type="ECO:0000256" key="4">
    <source>
        <dbReference type="ARBA" id="ARBA00022692"/>
    </source>
</evidence>
<dbReference type="EMBL" id="UINC01027597">
    <property type="protein sequence ID" value="SVB07111.1"/>
    <property type="molecule type" value="Genomic_DNA"/>
</dbReference>
<dbReference type="CDD" id="cd06261">
    <property type="entry name" value="TM_PBP2"/>
    <property type="match status" value="1"/>
</dbReference>
<comment type="subcellular location">
    <subcellularLocation>
        <location evidence="1">Cell membrane</location>
        <topology evidence="1">Multi-pass membrane protein</topology>
    </subcellularLocation>
</comment>
<proteinExistence type="predicted"/>
<evidence type="ECO:0000256" key="1">
    <source>
        <dbReference type="ARBA" id="ARBA00004651"/>
    </source>
</evidence>
<dbReference type="Pfam" id="PF00528">
    <property type="entry name" value="BPD_transp_1"/>
    <property type="match status" value="1"/>
</dbReference>
<dbReference type="GO" id="GO:0055085">
    <property type="term" value="P:transmembrane transport"/>
    <property type="evidence" value="ECO:0007669"/>
    <property type="project" value="InterPro"/>
</dbReference>
<dbReference type="Gene3D" id="1.10.3720.10">
    <property type="entry name" value="MetI-like"/>
    <property type="match status" value="1"/>
</dbReference>
<dbReference type="PANTHER" id="PTHR30151">
    <property type="entry name" value="ALKANE SULFONATE ABC TRANSPORTER-RELATED, MEMBRANE SUBUNIT"/>
    <property type="match status" value="1"/>
</dbReference>
<feature type="transmembrane region" description="Helical" evidence="7">
    <location>
        <begin position="214"/>
        <end position="235"/>
    </location>
</feature>
<reference evidence="9" key="1">
    <citation type="submission" date="2018-05" db="EMBL/GenBank/DDBJ databases">
        <authorList>
            <person name="Lanie J.A."/>
            <person name="Ng W.-L."/>
            <person name="Kazmierczak K.M."/>
            <person name="Andrzejewski T.M."/>
            <person name="Davidsen T.M."/>
            <person name="Wayne K.J."/>
            <person name="Tettelin H."/>
            <person name="Glass J.I."/>
            <person name="Rusch D."/>
            <person name="Podicherti R."/>
            <person name="Tsui H.-C.T."/>
            <person name="Winkler M.E."/>
        </authorList>
    </citation>
    <scope>NUCLEOTIDE SEQUENCE</scope>
</reference>
<name>A0A382B0N7_9ZZZZ</name>
<protein>
    <recommendedName>
        <fullName evidence="8">ABC transmembrane type-1 domain-containing protein</fullName>
    </recommendedName>
</protein>
<feature type="transmembrane region" description="Helical" evidence="7">
    <location>
        <begin position="178"/>
        <end position="202"/>
    </location>
</feature>
<feature type="transmembrane region" description="Helical" evidence="7">
    <location>
        <begin position="60"/>
        <end position="79"/>
    </location>
</feature>
<organism evidence="9">
    <name type="scientific">marine metagenome</name>
    <dbReference type="NCBI Taxonomy" id="408172"/>
    <lineage>
        <taxon>unclassified sequences</taxon>
        <taxon>metagenomes</taxon>
        <taxon>ecological metagenomes</taxon>
    </lineage>
</organism>
<gene>
    <name evidence="9" type="ORF">METZ01_LOCUS159965</name>
</gene>
<dbReference type="InterPro" id="IPR035906">
    <property type="entry name" value="MetI-like_sf"/>
</dbReference>
<dbReference type="GO" id="GO:0005886">
    <property type="term" value="C:plasma membrane"/>
    <property type="evidence" value="ECO:0007669"/>
    <property type="project" value="UniProtKB-SubCell"/>
</dbReference>
<evidence type="ECO:0000256" key="3">
    <source>
        <dbReference type="ARBA" id="ARBA00022475"/>
    </source>
</evidence>
<sequence length="254" mass="27954">MEWLPAMGIVVTILVGWEIFVRVWNIADWLLPAPSAIGYTLYDSSGLLAGHTLVTLEEVVLGFVLALVSGMLLASAITLSKTIEKALYPFIIASQTVPIIVIAPMLLVWIGYGLTPKIIVVALISFFPIVVNTVDGMRSVDSDMHKMMRTMGGNRWSIFLKVQLPVSMPYLFSGLRVAIAVSVIGAVIGEWVGSSEGLGYLMIRSKPQFQTERVFAAITILSVMGIALFALIGLLERLLIPWWHKEREGRPRIS</sequence>
<accession>A0A382B0N7</accession>
<keyword evidence="5 7" id="KW-1133">Transmembrane helix</keyword>